<organism evidence="1 2">
    <name type="scientific">Paenibacillus profundus</name>
    <dbReference type="NCBI Taxonomy" id="1173085"/>
    <lineage>
        <taxon>Bacteria</taxon>
        <taxon>Bacillati</taxon>
        <taxon>Bacillota</taxon>
        <taxon>Bacilli</taxon>
        <taxon>Bacillales</taxon>
        <taxon>Paenibacillaceae</taxon>
        <taxon>Paenibacillus</taxon>
    </lineage>
</organism>
<evidence type="ECO:0008006" key="3">
    <source>
        <dbReference type="Google" id="ProtNLM"/>
    </source>
</evidence>
<name>A0ABS8YGR6_9BACL</name>
<accession>A0ABS8YGR6</accession>
<gene>
    <name evidence="1" type="ORF">LQV63_16900</name>
</gene>
<reference evidence="1 2" key="1">
    <citation type="submission" date="2021-11" db="EMBL/GenBank/DDBJ databases">
        <title>Draft genome sequence of Paenibacillus profundus YoMME, a new Gram-positive bacteria with exoelectrogenic properties.</title>
        <authorList>
            <person name="Hubenova Y."/>
            <person name="Hubenova E."/>
            <person name="Manasiev Y."/>
            <person name="Peykov S."/>
            <person name="Mitov M."/>
        </authorList>
    </citation>
    <scope>NUCLEOTIDE SEQUENCE [LARGE SCALE GENOMIC DNA]</scope>
    <source>
        <strain evidence="1 2">YoMME</strain>
    </source>
</reference>
<sequence length="79" mass="9551">MMEEQVLDRYRQEGTLVRIVRDMLKMNDIIGWVVAWDEEQVMIRKRNRRVVKLSRTYSIQPSSEPRLELELLDSEQESQ</sequence>
<proteinExistence type="predicted"/>
<keyword evidence="2" id="KW-1185">Reference proteome</keyword>
<dbReference type="EMBL" id="JAJNBZ010000014">
    <property type="protein sequence ID" value="MCE5170981.1"/>
    <property type="molecule type" value="Genomic_DNA"/>
</dbReference>
<dbReference type="Proteomes" id="UP001199916">
    <property type="component" value="Unassembled WGS sequence"/>
</dbReference>
<protein>
    <recommendedName>
        <fullName evidence="3">DUF2642 domain-containing protein</fullName>
    </recommendedName>
</protein>
<dbReference type="RefSeq" id="WP_019424333.1">
    <property type="nucleotide sequence ID" value="NZ_JAJNBZ010000014.1"/>
</dbReference>
<evidence type="ECO:0000313" key="2">
    <source>
        <dbReference type="Proteomes" id="UP001199916"/>
    </source>
</evidence>
<evidence type="ECO:0000313" key="1">
    <source>
        <dbReference type="EMBL" id="MCE5170981.1"/>
    </source>
</evidence>
<comment type="caution">
    <text evidence="1">The sequence shown here is derived from an EMBL/GenBank/DDBJ whole genome shotgun (WGS) entry which is preliminary data.</text>
</comment>